<name>F2NCE6_DESAR</name>
<feature type="domain" description="RNA-binding S4" evidence="4">
    <location>
        <begin position="10"/>
        <end position="75"/>
    </location>
</feature>
<dbReference type="PIRSF" id="PIRSF005578">
    <property type="entry name" value="TlyA"/>
    <property type="match status" value="1"/>
</dbReference>
<evidence type="ECO:0000313" key="6">
    <source>
        <dbReference type="Proteomes" id="UP000000483"/>
    </source>
</evidence>
<evidence type="ECO:0000313" key="5">
    <source>
        <dbReference type="EMBL" id="AEB09010.1"/>
    </source>
</evidence>
<dbReference type="RefSeq" id="WP_013706122.1">
    <property type="nucleotide sequence ID" value="NC_015388.1"/>
</dbReference>
<dbReference type="GO" id="GO:0003723">
    <property type="term" value="F:RNA binding"/>
    <property type="evidence" value="ECO:0007669"/>
    <property type="project" value="UniProtKB-KW"/>
</dbReference>
<proteinExistence type="inferred from homology"/>
<dbReference type="InterPro" id="IPR029063">
    <property type="entry name" value="SAM-dependent_MTases_sf"/>
</dbReference>
<comment type="similarity">
    <text evidence="2">Belongs to the TlyA family.</text>
</comment>
<evidence type="ECO:0000259" key="4">
    <source>
        <dbReference type="SMART" id="SM00363"/>
    </source>
</evidence>
<dbReference type="InterPro" id="IPR002877">
    <property type="entry name" value="RNA_MeTrfase_FtsJ_dom"/>
</dbReference>
<dbReference type="STRING" id="880072.Desac_1146"/>
<accession>F2NCE6</accession>
<dbReference type="GO" id="GO:0008168">
    <property type="term" value="F:methyltransferase activity"/>
    <property type="evidence" value="ECO:0007669"/>
    <property type="project" value="InterPro"/>
</dbReference>
<sequence>MMAHLSPRKIRLDRLLVERGLAAARERARALILANQVLVNGAPVSKAGALIPDDAAVALKSPDQPYVSRGGVKLAAALDHFQLQVTGLTVLDVGASTGGFTDCLLQHGAIRVYAVDVGYGQLAWRLRQDPRVIVLERTNIRHLSRPAIPEAVDFIVIDVSFISLKLVLPCVLPFLRPGGGIVALVKPQFEVGKGQVGKGGVVRDTQLQLQTVAEIQRCAQTLGLENLGVVPSPILGPKGNLEYLVYLKLAGGQCPPNPEP</sequence>
<dbReference type="InterPro" id="IPR036986">
    <property type="entry name" value="S4_RNA-bd_sf"/>
</dbReference>
<dbReference type="SMART" id="SM00363">
    <property type="entry name" value="S4"/>
    <property type="match status" value="1"/>
</dbReference>
<dbReference type="GO" id="GO:0032259">
    <property type="term" value="P:methylation"/>
    <property type="evidence" value="ECO:0007669"/>
    <property type="project" value="InterPro"/>
</dbReference>
<protein>
    <submittedName>
        <fullName evidence="5">Hemolysin A</fullName>
    </submittedName>
</protein>
<dbReference type="CDD" id="cd02440">
    <property type="entry name" value="AdoMet_MTases"/>
    <property type="match status" value="1"/>
</dbReference>
<dbReference type="CDD" id="cd00165">
    <property type="entry name" value="S4"/>
    <property type="match status" value="1"/>
</dbReference>
<keyword evidence="6" id="KW-1185">Reference proteome</keyword>
<dbReference type="eggNOG" id="COG1189">
    <property type="taxonomic scope" value="Bacteria"/>
</dbReference>
<dbReference type="AlphaFoldDB" id="F2NCE6"/>
<reference evidence="6" key="2">
    <citation type="submission" date="2011-03" db="EMBL/GenBank/DDBJ databases">
        <title>The complete genome of Desulfobacca acetoxidans DSM 11109.</title>
        <authorList>
            <consortium name="US DOE Joint Genome Institute (JGI-PGF)"/>
            <person name="Lucas S."/>
            <person name="Copeland A."/>
            <person name="Lapidus A."/>
            <person name="Bruce D."/>
            <person name="Goodwin L."/>
            <person name="Pitluck S."/>
            <person name="Peters L."/>
            <person name="Kyrpides N."/>
            <person name="Mavromatis K."/>
            <person name="Ivanova N."/>
            <person name="Ovchinnikova G."/>
            <person name="Teshima H."/>
            <person name="Detter J.C."/>
            <person name="Han C."/>
            <person name="Land M."/>
            <person name="Hauser L."/>
            <person name="Markowitz V."/>
            <person name="Cheng J.-F."/>
            <person name="Hugenholtz P."/>
            <person name="Woyke T."/>
            <person name="Wu D."/>
            <person name="Spring S."/>
            <person name="Schueler E."/>
            <person name="Brambilla E."/>
            <person name="Klenk H.-P."/>
            <person name="Eisen J.A."/>
        </authorList>
    </citation>
    <scope>NUCLEOTIDE SEQUENCE [LARGE SCALE GENOMIC DNA]</scope>
    <source>
        <strain evidence="6">ATCC 700848 / DSM 11109 / ASRB2</strain>
    </source>
</reference>
<dbReference type="KEGG" id="dao:Desac_1146"/>
<dbReference type="InterPro" id="IPR047048">
    <property type="entry name" value="TlyA"/>
</dbReference>
<dbReference type="SUPFAM" id="SSF53335">
    <property type="entry name" value="S-adenosyl-L-methionine-dependent methyltransferases"/>
    <property type="match status" value="1"/>
</dbReference>
<evidence type="ECO:0000256" key="2">
    <source>
        <dbReference type="ARBA" id="ARBA00029460"/>
    </source>
</evidence>
<dbReference type="PANTHER" id="PTHR32319">
    <property type="entry name" value="BACTERIAL HEMOLYSIN-LIKE PROTEIN"/>
    <property type="match status" value="1"/>
</dbReference>
<dbReference type="Gene3D" id="3.10.290.10">
    <property type="entry name" value="RNA-binding S4 domain"/>
    <property type="match status" value="1"/>
</dbReference>
<dbReference type="PANTHER" id="PTHR32319:SF0">
    <property type="entry name" value="BACTERIAL HEMOLYSIN-LIKE PROTEIN"/>
    <property type="match status" value="1"/>
</dbReference>
<dbReference type="EMBL" id="CP002629">
    <property type="protein sequence ID" value="AEB09010.1"/>
    <property type="molecule type" value="Genomic_DNA"/>
</dbReference>
<organism evidence="5 6">
    <name type="scientific">Desulfobacca acetoxidans (strain ATCC 700848 / DSM 11109 / ASRB2)</name>
    <dbReference type="NCBI Taxonomy" id="880072"/>
    <lineage>
        <taxon>Bacteria</taxon>
        <taxon>Pseudomonadati</taxon>
        <taxon>Thermodesulfobacteriota</taxon>
        <taxon>Desulfobaccia</taxon>
        <taxon>Desulfobaccales</taxon>
        <taxon>Desulfobaccaceae</taxon>
        <taxon>Desulfobacca</taxon>
    </lineage>
</organism>
<dbReference type="NCBIfam" id="TIGR00478">
    <property type="entry name" value="tly"/>
    <property type="match status" value="1"/>
</dbReference>
<evidence type="ECO:0000256" key="3">
    <source>
        <dbReference type="PROSITE-ProRule" id="PRU00182"/>
    </source>
</evidence>
<dbReference type="Pfam" id="PF01479">
    <property type="entry name" value="S4"/>
    <property type="match status" value="1"/>
</dbReference>
<dbReference type="Pfam" id="PF01728">
    <property type="entry name" value="FtsJ"/>
    <property type="match status" value="1"/>
</dbReference>
<dbReference type="Gene3D" id="3.40.50.150">
    <property type="entry name" value="Vaccinia Virus protein VP39"/>
    <property type="match status" value="1"/>
</dbReference>
<dbReference type="InterPro" id="IPR002942">
    <property type="entry name" value="S4_RNA-bd"/>
</dbReference>
<keyword evidence="1 3" id="KW-0694">RNA-binding</keyword>
<gene>
    <name evidence="5" type="ordered locus">Desac_1146</name>
</gene>
<dbReference type="PROSITE" id="PS50889">
    <property type="entry name" value="S4"/>
    <property type="match status" value="1"/>
</dbReference>
<dbReference type="Proteomes" id="UP000000483">
    <property type="component" value="Chromosome"/>
</dbReference>
<evidence type="ECO:0000256" key="1">
    <source>
        <dbReference type="ARBA" id="ARBA00022884"/>
    </source>
</evidence>
<reference evidence="5 6" key="1">
    <citation type="journal article" date="2011" name="Stand. Genomic Sci.">
        <title>Complete genome sequence of the acetate-degrading sulfate reducer Desulfobacca acetoxidans type strain (ASRB2).</title>
        <authorList>
            <person name="Goker M."/>
            <person name="Teshima H."/>
            <person name="Lapidus A."/>
            <person name="Nolan M."/>
            <person name="Lucas S."/>
            <person name="Hammon N."/>
            <person name="Deshpande S."/>
            <person name="Cheng J.F."/>
            <person name="Tapia R."/>
            <person name="Han C."/>
            <person name="Goodwin L."/>
            <person name="Pitluck S."/>
            <person name="Huntemann M."/>
            <person name="Liolios K."/>
            <person name="Ivanova N."/>
            <person name="Pagani I."/>
            <person name="Mavromatis K."/>
            <person name="Ovchinikova G."/>
            <person name="Pati A."/>
            <person name="Chen A."/>
            <person name="Palaniappan K."/>
            <person name="Land M."/>
            <person name="Hauser L."/>
            <person name="Brambilla E.M."/>
            <person name="Rohde M."/>
            <person name="Spring S."/>
            <person name="Detter J.C."/>
            <person name="Woyke T."/>
            <person name="Bristow J."/>
            <person name="Eisen J.A."/>
            <person name="Markowitz V."/>
            <person name="Hugenholtz P."/>
            <person name="Kyrpides N.C."/>
            <person name="Klenk H.P."/>
        </authorList>
    </citation>
    <scope>NUCLEOTIDE SEQUENCE [LARGE SCALE GENOMIC DNA]</scope>
    <source>
        <strain evidence="6">ATCC 700848 / DSM 11109 / ASRB2</strain>
    </source>
</reference>
<dbReference type="HOGENOM" id="CLU_058015_3_0_7"/>
<dbReference type="SUPFAM" id="SSF55174">
    <property type="entry name" value="Alpha-L RNA-binding motif"/>
    <property type="match status" value="1"/>
</dbReference>
<dbReference type="InterPro" id="IPR004538">
    <property type="entry name" value="Hemolysin_A/TlyA"/>
</dbReference>